<dbReference type="Proteomes" id="UP000655225">
    <property type="component" value="Unassembled WGS sequence"/>
</dbReference>
<dbReference type="InterPro" id="IPR002885">
    <property type="entry name" value="PPR_rpt"/>
</dbReference>
<dbReference type="EMBL" id="JABCRI010000014">
    <property type="protein sequence ID" value="KAF8393732.1"/>
    <property type="molecule type" value="Genomic_DNA"/>
</dbReference>
<dbReference type="OrthoDB" id="185373at2759"/>
<keyword evidence="4" id="KW-1185">Reference proteome</keyword>
<evidence type="ECO:0000313" key="3">
    <source>
        <dbReference type="EMBL" id="KAF8393732.1"/>
    </source>
</evidence>
<evidence type="ECO:0000313" key="4">
    <source>
        <dbReference type="Proteomes" id="UP000655225"/>
    </source>
</evidence>
<reference evidence="3 4" key="1">
    <citation type="submission" date="2020-04" db="EMBL/GenBank/DDBJ databases">
        <title>Plant Genome Project.</title>
        <authorList>
            <person name="Zhang R.-G."/>
        </authorList>
    </citation>
    <scope>NUCLEOTIDE SEQUENCE [LARGE SCALE GENOMIC DNA]</scope>
    <source>
        <strain evidence="3">YNK0</strain>
        <tissue evidence="3">Leaf</tissue>
    </source>
</reference>
<dbReference type="GO" id="GO:0009507">
    <property type="term" value="C:chloroplast"/>
    <property type="evidence" value="ECO:0007669"/>
    <property type="project" value="TreeGrafter"/>
</dbReference>
<evidence type="ECO:0000256" key="1">
    <source>
        <dbReference type="ARBA" id="ARBA00007626"/>
    </source>
</evidence>
<dbReference type="PANTHER" id="PTHR47936">
    <property type="entry name" value="PPR_LONG DOMAIN-CONTAINING PROTEIN"/>
    <property type="match status" value="1"/>
</dbReference>
<dbReference type="PANTHER" id="PTHR47936:SF1">
    <property type="entry name" value="PENTATRICOPEPTIDE REPEAT-CONTAINING PROTEIN GUN1, CHLOROPLASTIC"/>
    <property type="match status" value="1"/>
</dbReference>
<comment type="caution">
    <text evidence="3">The sequence shown here is derived from an EMBL/GenBank/DDBJ whole genome shotgun (WGS) entry which is preliminary data.</text>
</comment>
<gene>
    <name evidence="3" type="ORF">HHK36_019930</name>
</gene>
<dbReference type="Pfam" id="PF01535">
    <property type="entry name" value="PPR"/>
    <property type="match status" value="2"/>
</dbReference>
<dbReference type="GO" id="GO:0010019">
    <property type="term" value="P:chloroplast-nucleus signaling pathway"/>
    <property type="evidence" value="ECO:0007669"/>
    <property type="project" value="TreeGrafter"/>
</dbReference>
<protein>
    <recommendedName>
        <fullName evidence="5">Pentatricopeptide repeat-containing protein</fullName>
    </recommendedName>
</protein>
<name>A0A834YSN5_TETSI</name>
<accession>A0A834YSN5</accession>
<dbReference type="GO" id="GO:0031930">
    <property type="term" value="P:mitochondria-nucleus signaling pathway"/>
    <property type="evidence" value="ECO:0007669"/>
    <property type="project" value="TreeGrafter"/>
</dbReference>
<dbReference type="InterPro" id="IPR011990">
    <property type="entry name" value="TPR-like_helical_dom_sf"/>
</dbReference>
<dbReference type="Gene3D" id="1.25.40.10">
    <property type="entry name" value="Tetratricopeptide repeat domain"/>
    <property type="match status" value="1"/>
</dbReference>
<sequence>MKIMKETGCMSGRSHGTISKERHLLTCYCKHGMIEEAKVYGGLEENACAPNAMNFQTFLQYLCRNEDFDMGFEVFKESVRRDKIPDFETMKHLVEGLVKNSKLKEAKRLIKMVNRKFPTNFLNAWKKLEMELDEIFFGKQFRGLALEAQIWNPDETI</sequence>
<dbReference type="AlphaFoldDB" id="A0A834YSN5"/>
<organism evidence="3 4">
    <name type="scientific">Tetracentron sinense</name>
    <name type="common">Spur-leaf</name>
    <dbReference type="NCBI Taxonomy" id="13715"/>
    <lineage>
        <taxon>Eukaryota</taxon>
        <taxon>Viridiplantae</taxon>
        <taxon>Streptophyta</taxon>
        <taxon>Embryophyta</taxon>
        <taxon>Tracheophyta</taxon>
        <taxon>Spermatophyta</taxon>
        <taxon>Magnoliopsida</taxon>
        <taxon>Trochodendrales</taxon>
        <taxon>Trochodendraceae</taxon>
        <taxon>Tetracentron</taxon>
    </lineage>
</organism>
<evidence type="ECO:0008006" key="5">
    <source>
        <dbReference type="Google" id="ProtNLM"/>
    </source>
</evidence>
<keyword evidence="2" id="KW-0677">Repeat</keyword>
<comment type="similarity">
    <text evidence="1">Belongs to the PPR family. P subfamily.</text>
</comment>
<proteinExistence type="inferred from homology"/>
<evidence type="ECO:0000256" key="2">
    <source>
        <dbReference type="ARBA" id="ARBA00022737"/>
    </source>
</evidence>